<protein>
    <submittedName>
        <fullName evidence="3">SUMF1/EgtB/PvdO family nonheme iron enzyme</fullName>
    </submittedName>
</protein>
<gene>
    <name evidence="3" type="ORF">WB794_03380</name>
</gene>
<keyword evidence="4" id="KW-1185">Reference proteome</keyword>
<dbReference type="PANTHER" id="PTHR23150:SF35">
    <property type="entry name" value="BLL6746 PROTEIN"/>
    <property type="match status" value="1"/>
</dbReference>
<sequence length="615" mass="65071">MCLALLAACGGGEPATAPDGAVPAAPQAVVPVGTPQPATADAAMPDAAVTPPDPPQARDPEAEADLASTESVAGRVDRWLDSGSPQQAARALRLLANLRGRGGESDDALELAELADRARAQSIEWATLGFAHGSIAPAQAVLPALQLWDGADPEVVALAARLAQARRIDSLLMQADALRSQGRRLAPEDSALAKLQEARRLDPDHPRTRLALESLQGELLDEAVAAAQREAFSEAEERLVEASRVIPGTAAVQDSAARVTEMRERAIARWRTRIAGALAAGDAMTATGLLAGLESVSQDERDMAWARAGIERVRLYGMHAPGRLLVDPLADGGSGPGMVVIPAGGFQMGSPRGEPDRPAAEAPRHQVGFARGFALARTETTVAQFRAFVEATGYRSSAEKAKRSTVYDERSGALIEKRGVTWRDDYVGHPASGDQPVMHVSWSDAAAYAAWLAAQTGHGYRLPSEAEVEYALRAGSTSRYPWGDDGPPPGVENLTGARDVSSSGRRWSNAFAGYGDGFWGPAPVASFAVNAFGLSDMNGNLSEWVADCWHESYARAPRDGSAWVNPGCRERVIRGASWASAPDQARSAFRLRAPTATTSARVGFRVARELFDASE</sequence>
<feature type="domain" description="Sulfatase-modifying factor enzyme-like" evidence="2">
    <location>
        <begin position="335"/>
        <end position="608"/>
    </location>
</feature>
<dbReference type="InterPro" id="IPR042095">
    <property type="entry name" value="SUMF_sf"/>
</dbReference>
<feature type="compositionally biased region" description="Low complexity" evidence="1">
    <location>
        <begin position="33"/>
        <end position="50"/>
    </location>
</feature>
<dbReference type="AlphaFoldDB" id="A0AAW9R417"/>
<reference evidence="3 4" key="1">
    <citation type="journal article" date="2016" name="Antonie Van Leeuwenhoek">
        <title>Denitratimonas tolerans gen. nov., sp. nov., a denitrifying bacterium isolated from a bioreactor for tannery wastewater treatment.</title>
        <authorList>
            <person name="Han S.I."/>
            <person name="Kim J.O."/>
            <person name="Lee Y.R."/>
            <person name="Ekpeghere K.I."/>
            <person name="Koh S.C."/>
            <person name="Whang K.S."/>
        </authorList>
    </citation>
    <scope>NUCLEOTIDE SEQUENCE [LARGE SCALE GENOMIC DNA]</scope>
    <source>
        <strain evidence="3 4">KACC 17565</strain>
    </source>
</reference>
<dbReference type="Gene3D" id="3.90.1580.10">
    <property type="entry name" value="paralog of FGE (formylglycine-generating enzyme)"/>
    <property type="match status" value="1"/>
</dbReference>
<dbReference type="PANTHER" id="PTHR23150">
    <property type="entry name" value="SULFATASE MODIFYING FACTOR 1, 2"/>
    <property type="match status" value="1"/>
</dbReference>
<evidence type="ECO:0000256" key="1">
    <source>
        <dbReference type="SAM" id="MobiDB-lite"/>
    </source>
</evidence>
<evidence type="ECO:0000259" key="2">
    <source>
        <dbReference type="Pfam" id="PF03781"/>
    </source>
</evidence>
<dbReference type="InterPro" id="IPR016187">
    <property type="entry name" value="CTDL_fold"/>
</dbReference>
<dbReference type="RefSeq" id="WP_337334432.1">
    <property type="nucleotide sequence ID" value="NZ_JBBDHC010000003.1"/>
</dbReference>
<dbReference type="InterPro" id="IPR051043">
    <property type="entry name" value="Sulfatase_Mod_Factor_Kinase"/>
</dbReference>
<comment type="caution">
    <text evidence="3">The sequence shown here is derived from an EMBL/GenBank/DDBJ whole genome shotgun (WGS) entry which is preliminary data.</text>
</comment>
<evidence type="ECO:0000313" key="4">
    <source>
        <dbReference type="Proteomes" id="UP001364472"/>
    </source>
</evidence>
<dbReference type="InterPro" id="IPR005532">
    <property type="entry name" value="SUMF_dom"/>
</dbReference>
<accession>A0AAW9R417</accession>
<evidence type="ECO:0000313" key="3">
    <source>
        <dbReference type="EMBL" id="MEJ1248719.1"/>
    </source>
</evidence>
<organism evidence="3 4">
    <name type="scientific">Denitratimonas tolerans</name>
    <dbReference type="NCBI Taxonomy" id="1338420"/>
    <lineage>
        <taxon>Bacteria</taxon>
        <taxon>Pseudomonadati</taxon>
        <taxon>Pseudomonadota</taxon>
        <taxon>Gammaproteobacteria</taxon>
        <taxon>Lysobacterales</taxon>
        <taxon>Lysobacteraceae</taxon>
        <taxon>Denitratimonas</taxon>
    </lineage>
</organism>
<dbReference type="SUPFAM" id="SSF56436">
    <property type="entry name" value="C-type lectin-like"/>
    <property type="match status" value="1"/>
</dbReference>
<dbReference type="GO" id="GO:0120147">
    <property type="term" value="F:formylglycine-generating oxidase activity"/>
    <property type="evidence" value="ECO:0007669"/>
    <property type="project" value="TreeGrafter"/>
</dbReference>
<dbReference type="Pfam" id="PF03781">
    <property type="entry name" value="FGE-sulfatase"/>
    <property type="match status" value="1"/>
</dbReference>
<dbReference type="Proteomes" id="UP001364472">
    <property type="component" value="Unassembled WGS sequence"/>
</dbReference>
<proteinExistence type="predicted"/>
<name>A0AAW9R417_9GAMM</name>
<dbReference type="EMBL" id="JBBDHC010000003">
    <property type="protein sequence ID" value="MEJ1248719.1"/>
    <property type="molecule type" value="Genomic_DNA"/>
</dbReference>
<feature type="region of interest" description="Disordered" evidence="1">
    <location>
        <begin position="33"/>
        <end position="69"/>
    </location>
</feature>